<comment type="caution">
    <text evidence="4">The sequence shown here is derived from an EMBL/GenBank/DDBJ whole genome shotgun (WGS) entry which is preliminary data.</text>
</comment>
<dbReference type="Gene3D" id="2.60.120.1440">
    <property type="match status" value="1"/>
</dbReference>
<dbReference type="AlphaFoldDB" id="A0A916J7S6"/>
<dbReference type="InterPro" id="IPR012373">
    <property type="entry name" value="Ferrdict_sens_TM"/>
</dbReference>
<organism evidence="4 5">
    <name type="scientific">Dyadobacter helix</name>
    <dbReference type="NCBI Taxonomy" id="2822344"/>
    <lineage>
        <taxon>Bacteria</taxon>
        <taxon>Pseudomonadati</taxon>
        <taxon>Bacteroidota</taxon>
        <taxon>Cytophagia</taxon>
        <taxon>Cytophagales</taxon>
        <taxon>Spirosomataceae</taxon>
        <taxon>Dyadobacter</taxon>
    </lineage>
</organism>
<dbReference type="RefSeq" id="WP_215237517.1">
    <property type="nucleotide sequence ID" value="NZ_CAJRAF010000001.1"/>
</dbReference>
<keyword evidence="1" id="KW-0472">Membrane</keyword>
<dbReference type="PANTHER" id="PTHR30273">
    <property type="entry name" value="PERIPLASMIC SIGNAL SENSOR AND SIGMA FACTOR ACTIVATOR FECR-RELATED"/>
    <property type="match status" value="1"/>
</dbReference>
<keyword evidence="5" id="KW-1185">Reference proteome</keyword>
<evidence type="ECO:0000259" key="2">
    <source>
        <dbReference type="Pfam" id="PF04773"/>
    </source>
</evidence>
<evidence type="ECO:0008006" key="6">
    <source>
        <dbReference type="Google" id="ProtNLM"/>
    </source>
</evidence>
<feature type="domain" description="FecR protein" evidence="2">
    <location>
        <begin position="146"/>
        <end position="233"/>
    </location>
</feature>
<dbReference type="GO" id="GO:0016989">
    <property type="term" value="F:sigma factor antagonist activity"/>
    <property type="evidence" value="ECO:0007669"/>
    <property type="project" value="TreeGrafter"/>
</dbReference>
<protein>
    <recommendedName>
        <fullName evidence="6">FecR family protein</fullName>
    </recommendedName>
</protein>
<evidence type="ECO:0000259" key="3">
    <source>
        <dbReference type="Pfam" id="PF16344"/>
    </source>
</evidence>
<evidence type="ECO:0000313" key="4">
    <source>
        <dbReference type="EMBL" id="CAG4991630.1"/>
    </source>
</evidence>
<dbReference type="PANTHER" id="PTHR30273:SF2">
    <property type="entry name" value="PROTEIN FECR"/>
    <property type="match status" value="1"/>
</dbReference>
<dbReference type="Gene3D" id="3.55.50.30">
    <property type="match status" value="1"/>
</dbReference>
<feature type="transmembrane region" description="Helical" evidence="1">
    <location>
        <begin position="95"/>
        <end position="116"/>
    </location>
</feature>
<gene>
    <name evidence="4" type="ORF">DYBT9275_00795</name>
</gene>
<proteinExistence type="predicted"/>
<keyword evidence="1" id="KW-1133">Transmembrane helix</keyword>
<reference evidence="4" key="1">
    <citation type="submission" date="2021-04" db="EMBL/GenBank/DDBJ databases">
        <authorList>
            <person name="Rodrigo-Torres L."/>
            <person name="Arahal R. D."/>
            <person name="Lucena T."/>
        </authorList>
    </citation>
    <scope>NUCLEOTIDE SEQUENCE</scope>
    <source>
        <strain evidence="4">CECT 9275</strain>
    </source>
</reference>
<sequence length="362" mass="40076">MKDFLNYKIEDYLSDVSFRIWVKNGGFADPQADWTRRLQLNPSQLVIATSAREILLATASSEEGFAPDFEEQVIENTLKNIRQRTGEKSAPSRNWLLPLSAAASITVLLISGWYIFFKQPQLRGVSSAAHSLPAVVMLEKRNEGNKIMPVALPDGSTVLLQPGSKISYPKTFNTKTREVRLSGQAFFEVIKNKNLPFLVHSRELTTKVLGTSFTVRAFDNQPDLAVVVKTGKVSVSANTGKNGMKASIDLIPNQQAIFNRSALSLIRMDVKPATMSVMVPATETTYSFNDAHVTEIFRTLSKRYDVTIEANEALLSDCFLTTTFADEPLFEKLKIICGAIGPSTSYRVEGARIIINTKGCNL</sequence>
<name>A0A916J7S6_9BACT</name>
<evidence type="ECO:0000256" key="1">
    <source>
        <dbReference type="SAM" id="Phobius"/>
    </source>
</evidence>
<dbReference type="Pfam" id="PF16344">
    <property type="entry name" value="FecR_C"/>
    <property type="match status" value="1"/>
</dbReference>
<dbReference type="Proteomes" id="UP000680038">
    <property type="component" value="Unassembled WGS sequence"/>
</dbReference>
<keyword evidence="1" id="KW-0812">Transmembrane</keyword>
<evidence type="ECO:0000313" key="5">
    <source>
        <dbReference type="Proteomes" id="UP000680038"/>
    </source>
</evidence>
<dbReference type="Pfam" id="PF04773">
    <property type="entry name" value="FecR"/>
    <property type="match status" value="1"/>
</dbReference>
<accession>A0A916J7S6</accession>
<dbReference type="EMBL" id="CAJRAF010000001">
    <property type="protein sequence ID" value="CAG4991630.1"/>
    <property type="molecule type" value="Genomic_DNA"/>
</dbReference>
<dbReference type="InterPro" id="IPR032508">
    <property type="entry name" value="FecR_C"/>
</dbReference>
<dbReference type="InterPro" id="IPR006860">
    <property type="entry name" value="FecR"/>
</dbReference>
<feature type="domain" description="Protein FecR C-terminal" evidence="3">
    <location>
        <begin position="286"/>
        <end position="355"/>
    </location>
</feature>